<proteinExistence type="inferred from homology"/>
<dbReference type="Proteomes" id="UP000585050">
    <property type="component" value="Unassembled WGS sequence"/>
</dbReference>
<dbReference type="NCBIfam" id="NF004513">
    <property type="entry name" value="PRK05854.1"/>
    <property type="match status" value="1"/>
</dbReference>
<dbReference type="PRINTS" id="PR00081">
    <property type="entry name" value="GDHRDH"/>
</dbReference>
<keyword evidence="2" id="KW-0560">Oxidoreductase</keyword>
<dbReference type="SUPFAM" id="SSF51735">
    <property type="entry name" value="NAD(P)-binding Rossmann-fold domains"/>
    <property type="match status" value="1"/>
</dbReference>
<dbReference type="NCBIfam" id="NF004846">
    <property type="entry name" value="PRK06197.1"/>
    <property type="match status" value="1"/>
</dbReference>
<gene>
    <name evidence="3" type="ORF">HGP29_22710</name>
</gene>
<dbReference type="AlphaFoldDB" id="A0A7X8SPJ8"/>
<dbReference type="InterPro" id="IPR002347">
    <property type="entry name" value="SDR_fam"/>
</dbReference>
<comment type="caution">
    <text evidence="3">The sequence shown here is derived from an EMBL/GenBank/DDBJ whole genome shotgun (WGS) entry which is preliminary data.</text>
</comment>
<organism evidence="3 4">
    <name type="scientific">Flammeovirga agarivorans</name>
    <dbReference type="NCBI Taxonomy" id="2726742"/>
    <lineage>
        <taxon>Bacteria</taxon>
        <taxon>Pseudomonadati</taxon>
        <taxon>Bacteroidota</taxon>
        <taxon>Cytophagia</taxon>
        <taxon>Cytophagales</taxon>
        <taxon>Flammeovirgaceae</taxon>
        <taxon>Flammeovirga</taxon>
    </lineage>
</organism>
<dbReference type="PANTHER" id="PTHR24320:SF148">
    <property type="entry name" value="NAD(P)-BINDING ROSSMANN-FOLD SUPERFAMILY PROTEIN"/>
    <property type="match status" value="1"/>
</dbReference>
<dbReference type="InterPro" id="IPR036291">
    <property type="entry name" value="NAD(P)-bd_dom_sf"/>
</dbReference>
<evidence type="ECO:0000256" key="2">
    <source>
        <dbReference type="ARBA" id="ARBA00023002"/>
    </source>
</evidence>
<reference evidence="3 4" key="1">
    <citation type="submission" date="2020-04" db="EMBL/GenBank/DDBJ databases">
        <title>Flammeovirga sp. SR4, a novel species isolated from seawater.</title>
        <authorList>
            <person name="Wang X."/>
        </authorList>
    </citation>
    <scope>NUCLEOTIDE SEQUENCE [LARGE SCALE GENOMIC DNA]</scope>
    <source>
        <strain evidence="3 4">SR4</strain>
    </source>
</reference>
<name>A0A7X8SPJ8_9BACT</name>
<dbReference type="Pfam" id="PF00106">
    <property type="entry name" value="adh_short"/>
    <property type="match status" value="1"/>
</dbReference>
<evidence type="ECO:0000256" key="1">
    <source>
        <dbReference type="ARBA" id="ARBA00006484"/>
    </source>
</evidence>
<dbReference type="EMBL" id="JABAIL010000009">
    <property type="protein sequence ID" value="NLR94031.1"/>
    <property type="molecule type" value="Genomic_DNA"/>
</dbReference>
<evidence type="ECO:0000313" key="4">
    <source>
        <dbReference type="Proteomes" id="UP000585050"/>
    </source>
</evidence>
<comment type="similarity">
    <text evidence="1">Belongs to the short-chain dehydrogenases/reductases (SDR) family.</text>
</comment>
<keyword evidence="4" id="KW-1185">Reference proteome</keyword>
<dbReference type="CDD" id="cd05327">
    <property type="entry name" value="retinol-DH_like_SDR_c_like"/>
    <property type="match status" value="1"/>
</dbReference>
<protein>
    <submittedName>
        <fullName evidence="3">SDR family oxidoreductase</fullName>
    </submittedName>
</protein>
<dbReference type="PANTHER" id="PTHR24320">
    <property type="entry name" value="RETINOL DEHYDROGENASE"/>
    <property type="match status" value="1"/>
</dbReference>
<accession>A0A7X8SPJ8</accession>
<sequence length="304" mass="33961">MTKKWNTQHIPSQKGKTILITGANSGLGLGTAKALAKKEAHVILAARNLKKGQSAINEILKETPNASLDLMQLDLSDINTIKQFAIELKAKYSQLHTLINNAGVMMPQERLETKQGFEGQFGTNHLGHFVLTRELIDLLDNTPGARIVTLSSLVAKMGDADIYWDNLQFERDYHKMKSYSQSKLANMMFGLELDKMLRENGSKTISVLAHPGYTATNLQQHMGLQGMILNFFLAQKVEMGILPSLRAATDPSVKGGEYYGPANMRNWRGYPVVNKPSKKALDLNERRKLWEISEQLTNSSFQLS</sequence>
<dbReference type="GO" id="GO:0016491">
    <property type="term" value="F:oxidoreductase activity"/>
    <property type="evidence" value="ECO:0007669"/>
    <property type="project" value="UniProtKB-KW"/>
</dbReference>
<evidence type="ECO:0000313" key="3">
    <source>
        <dbReference type="EMBL" id="NLR94031.1"/>
    </source>
</evidence>
<dbReference type="Gene3D" id="3.40.50.720">
    <property type="entry name" value="NAD(P)-binding Rossmann-like Domain"/>
    <property type="match status" value="1"/>
</dbReference>